<dbReference type="EMBL" id="CALNXJ010000069">
    <property type="protein sequence ID" value="CAH3158957.1"/>
    <property type="molecule type" value="Genomic_DNA"/>
</dbReference>
<sequence length="144" mass="15499">MNNAKQVIDNHNKRILHSSHSSYTKDNKDGTGTSKTCNCRQKNNCPLNGNCLQSSVVYQATVISSNNGTTTTPLKHTLDSQKPTSKQDTEITPHHSATPSTKTLPNLANTSGHSRTTTLTILFHGASYHLTLPTTAPVKDATSA</sequence>
<feature type="region of interest" description="Disordered" evidence="1">
    <location>
        <begin position="66"/>
        <end position="112"/>
    </location>
</feature>
<name>A0AAU9XXJ7_9CNID</name>
<feature type="compositionally biased region" description="Polar residues" evidence="1">
    <location>
        <begin position="66"/>
        <end position="84"/>
    </location>
</feature>
<dbReference type="AlphaFoldDB" id="A0AAU9XXJ7"/>
<reference evidence="2 3" key="1">
    <citation type="submission" date="2022-05" db="EMBL/GenBank/DDBJ databases">
        <authorList>
            <consortium name="Genoscope - CEA"/>
            <person name="William W."/>
        </authorList>
    </citation>
    <scope>NUCLEOTIDE SEQUENCE [LARGE SCALE GENOMIC DNA]</scope>
</reference>
<comment type="caution">
    <text evidence="2">The sequence shown here is derived from an EMBL/GenBank/DDBJ whole genome shotgun (WGS) entry which is preliminary data.</text>
</comment>
<evidence type="ECO:0000313" key="3">
    <source>
        <dbReference type="Proteomes" id="UP001159428"/>
    </source>
</evidence>
<proteinExistence type="predicted"/>
<evidence type="ECO:0000313" key="2">
    <source>
        <dbReference type="EMBL" id="CAH3158957.1"/>
    </source>
</evidence>
<gene>
    <name evidence="2" type="ORF">PMEA_00030733</name>
</gene>
<keyword evidence="3" id="KW-1185">Reference proteome</keyword>
<organism evidence="2 3">
    <name type="scientific">Pocillopora meandrina</name>
    <dbReference type="NCBI Taxonomy" id="46732"/>
    <lineage>
        <taxon>Eukaryota</taxon>
        <taxon>Metazoa</taxon>
        <taxon>Cnidaria</taxon>
        <taxon>Anthozoa</taxon>
        <taxon>Hexacorallia</taxon>
        <taxon>Scleractinia</taxon>
        <taxon>Astrocoeniina</taxon>
        <taxon>Pocilloporidae</taxon>
        <taxon>Pocillopora</taxon>
    </lineage>
</organism>
<evidence type="ECO:0000256" key="1">
    <source>
        <dbReference type="SAM" id="MobiDB-lite"/>
    </source>
</evidence>
<feature type="compositionally biased region" description="Polar residues" evidence="1">
    <location>
        <begin position="95"/>
        <end position="112"/>
    </location>
</feature>
<feature type="region of interest" description="Disordered" evidence="1">
    <location>
        <begin position="1"/>
        <end position="33"/>
    </location>
</feature>
<dbReference type="Proteomes" id="UP001159428">
    <property type="component" value="Unassembled WGS sequence"/>
</dbReference>
<accession>A0AAU9XXJ7</accession>
<protein>
    <submittedName>
        <fullName evidence="2">Uncharacterized protein</fullName>
    </submittedName>
</protein>